<evidence type="ECO:0000313" key="2">
    <source>
        <dbReference type="Proteomes" id="UP001054945"/>
    </source>
</evidence>
<sequence length="137" mass="15610">MPMLNLLFKSREQQKADPAAQKLCATSICNVRMWQPSKCNGQASSRESLLLDRGVLPAPNNKECEFAAIIMSWRIRATGTILTLTWFLQKQKNRDQQGRKSRLSKTDALSTRNVRMFQPSALRSAMDRPTNRENLLS</sequence>
<dbReference type="Proteomes" id="UP001054945">
    <property type="component" value="Unassembled WGS sequence"/>
</dbReference>
<dbReference type="EMBL" id="BPLR01011140">
    <property type="protein sequence ID" value="GIY44442.1"/>
    <property type="molecule type" value="Genomic_DNA"/>
</dbReference>
<evidence type="ECO:0000313" key="1">
    <source>
        <dbReference type="EMBL" id="GIY44442.1"/>
    </source>
</evidence>
<protein>
    <submittedName>
        <fullName evidence="1">Uncharacterized protein</fullName>
    </submittedName>
</protein>
<reference evidence="1 2" key="1">
    <citation type="submission" date="2021-06" db="EMBL/GenBank/DDBJ databases">
        <title>Caerostris extrusa draft genome.</title>
        <authorList>
            <person name="Kono N."/>
            <person name="Arakawa K."/>
        </authorList>
    </citation>
    <scope>NUCLEOTIDE SEQUENCE [LARGE SCALE GENOMIC DNA]</scope>
</reference>
<comment type="caution">
    <text evidence="1">The sequence shown here is derived from an EMBL/GenBank/DDBJ whole genome shotgun (WGS) entry which is preliminary data.</text>
</comment>
<proteinExistence type="predicted"/>
<dbReference type="AlphaFoldDB" id="A0AAV4TI20"/>
<organism evidence="1 2">
    <name type="scientific">Caerostris extrusa</name>
    <name type="common">Bark spider</name>
    <name type="synonym">Caerostris bankana</name>
    <dbReference type="NCBI Taxonomy" id="172846"/>
    <lineage>
        <taxon>Eukaryota</taxon>
        <taxon>Metazoa</taxon>
        <taxon>Ecdysozoa</taxon>
        <taxon>Arthropoda</taxon>
        <taxon>Chelicerata</taxon>
        <taxon>Arachnida</taxon>
        <taxon>Araneae</taxon>
        <taxon>Araneomorphae</taxon>
        <taxon>Entelegynae</taxon>
        <taxon>Araneoidea</taxon>
        <taxon>Araneidae</taxon>
        <taxon>Caerostris</taxon>
    </lineage>
</organism>
<keyword evidence="2" id="KW-1185">Reference proteome</keyword>
<gene>
    <name evidence="1" type="ORF">CEXT_420221</name>
</gene>
<accession>A0AAV4TI20</accession>
<name>A0AAV4TI20_CAEEX</name>